<organism evidence="2 3">
    <name type="scientific">Zizania palustris</name>
    <name type="common">Northern wild rice</name>
    <dbReference type="NCBI Taxonomy" id="103762"/>
    <lineage>
        <taxon>Eukaryota</taxon>
        <taxon>Viridiplantae</taxon>
        <taxon>Streptophyta</taxon>
        <taxon>Embryophyta</taxon>
        <taxon>Tracheophyta</taxon>
        <taxon>Spermatophyta</taxon>
        <taxon>Magnoliopsida</taxon>
        <taxon>Liliopsida</taxon>
        <taxon>Poales</taxon>
        <taxon>Poaceae</taxon>
        <taxon>BOP clade</taxon>
        <taxon>Oryzoideae</taxon>
        <taxon>Oryzeae</taxon>
        <taxon>Zizaniinae</taxon>
        <taxon>Zizania</taxon>
    </lineage>
</organism>
<feature type="region of interest" description="Disordered" evidence="1">
    <location>
        <begin position="74"/>
        <end position="94"/>
    </location>
</feature>
<reference evidence="2" key="1">
    <citation type="journal article" date="2021" name="bioRxiv">
        <title>Whole Genome Assembly and Annotation of Northern Wild Rice, Zizania palustris L., Supports a Whole Genome Duplication in the Zizania Genus.</title>
        <authorList>
            <person name="Haas M."/>
            <person name="Kono T."/>
            <person name="Macchietto M."/>
            <person name="Millas R."/>
            <person name="McGilp L."/>
            <person name="Shao M."/>
            <person name="Duquette J."/>
            <person name="Hirsch C.N."/>
            <person name="Kimball J."/>
        </authorList>
    </citation>
    <scope>NUCLEOTIDE SEQUENCE</scope>
    <source>
        <tissue evidence="2">Fresh leaf tissue</tissue>
    </source>
</reference>
<reference evidence="2" key="2">
    <citation type="submission" date="2021-02" db="EMBL/GenBank/DDBJ databases">
        <authorList>
            <person name="Kimball J.A."/>
            <person name="Haas M.W."/>
            <person name="Macchietto M."/>
            <person name="Kono T."/>
            <person name="Duquette J."/>
            <person name="Shao M."/>
        </authorList>
    </citation>
    <scope>NUCLEOTIDE SEQUENCE</scope>
    <source>
        <tissue evidence="2">Fresh leaf tissue</tissue>
    </source>
</reference>
<evidence type="ECO:0000313" key="3">
    <source>
        <dbReference type="Proteomes" id="UP000729402"/>
    </source>
</evidence>
<sequence length="94" mass="10223">MPCPRPDALPLYASMPSSVFTPLQQCNCASAQLIIMSDSQPQQARDKPMAGAVVEDVMPIAMGLEHEELAAELNGEKRFDMEPPVGPFGTKVRH</sequence>
<name>A0A8J6BLK7_ZIZPA</name>
<dbReference type="OrthoDB" id="10249250at2759"/>
<keyword evidence="3" id="KW-1185">Reference proteome</keyword>
<dbReference type="EMBL" id="JAAALK010000082">
    <property type="protein sequence ID" value="KAG8087521.1"/>
    <property type="molecule type" value="Genomic_DNA"/>
</dbReference>
<dbReference type="Proteomes" id="UP000729402">
    <property type="component" value="Unassembled WGS sequence"/>
</dbReference>
<dbReference type="AlphaFoldDB" id="A0A8J6BLK7"/>
<proteinExistence type="predicted"/>
<evidence type="ECO:0000256" key="1">
    <source>
        <dbReference type="SAM" id="MobiDB-lite"/>
    </source>
</evidence>
<comment type="caution">
    <text evidence="2">The sequence shown here is derived from an EMBL/GenBank/DDBJ whole genome shotgun (WGS) entry which is preliminary data.</text>
</comment>
<evidence type="ECO:0000313" key="2">
    <source>
        <dbReference type="EMBL" id="KAG8087521.1"/>
    </source>
</evidence>
<gene>
    <name evidence="2" type="ORF">GUJ93_ZPchr0010g10513</name>
</gene>
<protein>
    <submittedName>
        <fullName evidence="2">Uncharacterized protein</fullName>
    </submittedName>
</protein>
<accession>A0A8J6BLK7</accession>